<keyword evidence="5" id="KW-0547">Nucleotide-binding</keyword>
<dbReference type="Proteomes" id="UP000007307">
    <property type="component" value="Chromosome"/>
</dbReference>
<name>B9KGR2_ANAMF</name>
<dbReference type="HOGENOM" id="CLU_033546_2_0_5"/>
<reference evidence="12 13" key="1">
    <citation type="journal article" date="2009" name="BMC Genomics">
        <title>Conservation in the face of diversity: multistrain analysis of an intracellular bacterium.</title>
        <authorList>
            <person name="Dark M.J."/>
            <person name="Herndon D.R."/>
            <person name="Kappmeyer L.S."/>
            <person name="Gonzales M.P."/>
            <person name="Nordeen E."/>
            <person name="Palmer G.H."/>
            <person name="Knowles D.P. Jr."/>
            <person name="Brayton K.A."/>
        </authorList>
    </citation>
    <scope>NUCLEOTIDE SEQUENCE [LARGE SCALE GENOMIC DNA]</scope>
    <source>
        <strain evidence="12 13">Florida</strain>
    </source>
</reference>
<dbReference type="Pfam" id="PF14572">
    <property type="entry name" value="Pribosyl_synth"/>
    <property type="match status" value="1"/>
</dbReference>
<dbReference type="SUPFAM" id="SSF53271">
    <property type="entry name" value="PRTase-like"/>
    <property type="match status" value="1"/>
</dbReference>
<keyword evidence="2 12" id="KW-0808">Transferase</keyword>
<dbReference type="GO" id="GO:0002189">
    <property type="term" value="C:ribose phosphate diphosphokinase complex"/>
    <property type="evidence" value="ECO:0007669"/>
    <property type="project" value="TreeGrafter"/>
</dbReference>
<dbReference type="GO" id="GO:0004749">
    <property type="term" value="F:ribose phosphate diphosphokinase activity"/>
    <property type="evidence" value="ECO:0007669"/>
    <property type="project" value="UniProtKB-EC"/>
</dbReference>
<keyword evidence="3" id="KW-0479">Metal-binding</keyword>
<evidence type="ECO:0000256" key="6">
    <source>
        <dbReference type="ARBA" id="ARBA00022777"/>
    </source>
</evidence>
<evidence type="ECO:0000256" key="8">
    <source>
        <dbReference type="ARBA" id="ARBA00022842"/>
    </source>
</evidence>
<evidence type="ECO:0000256" key="5">
    <source>
        <dbReference type="ARBA" id="ARBA00022741"/>
    </source>
</evidence>
<evidence type="ECO:0000256" key="2">
    <source>
        <dbReference type="ARBA" id="ARBA00022679"/>
    </source>
</evidence>
<evidence type="ECO:0000256" key="7">
    <source>
        <dbReference type="ARBA" id="ARBA00022840"/>
    </source>
</evidence>
<dbReference type="GO" id="GO:0000287">
    <property type="term" value="F:magnesium ion binding"/>
    <property type="evidence" value="ECO:0007669"/>
    <property type="project" value="InterPro"/>
</dbReference>
<keyword evidence="13" id="KW-1185">Reference proteome</keyword>
<protein>
    <recommendedName>
        <fullName evidence="1">ribose-phosphate diphosphokinase</fullName>
        <ecNumber evidence="1">2.7.6.1</ecNumber>
    </recommendedName>
</protein>
<dbReference type="PANTHER" id="PTHR10210">
    <property type="entry name" value="RIBOSE-PHOSPHATE DIPHOSPHOKINASE FAMILY MEMBER"/>
    <property type="match status" value="1"/>
</dbReference>
<sequence>MVSMVIVPGSTATALAASLSSVTGFPVVTPCISRFADGEINVEFPSGAAEAPYKNVVLLQSLCKPANDSLMELLLLADVVRRTCAPDRVTAVVPYMCYSRQDRVTSRVAGEYGAVTSALSSKVVAKLLGASGIDHLITVDLHSSQAAGFFEMPLTNLPVAGLFIEEIGDSHILDKLAVVAPDCGSLPRVRGFVRALSEGRKVNSVQVAVIDKYRESPGVSEVVHVIGSVKDRHCVILDDIVDSGGTLCNAAAALKTRGAMSVHARITHGVFSGSAVDAIEASELDSLVVTDTITGVSFPEGKIKVQSVGKLLGDCVLSHFMRHKL</sequence>
<dbReference type="Gene3D" id="3.40.50.2020">
    <property type="match status" value="2"/>
</dbReference>
<dbReference type="STRING" id="320483.AMF_784"/>
<dbReference type="SMART" id="SM01400">
    <property type="entry name" value="Pribosyltran_N"/>
    <property type="match status" value="1"/>
</dbReference>
<dbReference type="Pfam" id="PF13793">
    <property type="entry name" value="Pribosyltran_N"/>
    <property type="match status" value="1"/>
</dbReference>
<dbReference type="EMBL" id="CP001079">
    <property type="protein sequence ID" value="ACM49616.1"/>
    <property type="molecule type" value="Genomic_DNA"/>
</dbReference>
<keyword evidence="8" id="KW-0460">Magnesium</keyword>
<dbReference type="GO" id="GO:0005524">
    <property type="term" value="F:ATP binding"/>
    <property type="evidence" value="ECO:0007669"/>
    <property type="project" value="UniProtKB-KW"/>
</dbReference>
<feature type="chain" id="PRO_5002885598" description="ribose-phosphate diphosphokinase" evidence="10">
    <location>
        <begin position="17"/>
        <end position="325"/>
    </location>
</feature>
<keyword evidence="10" id="KW-0732">Signal</keyword>
<dbReference type="InterPro" id="IPR005946">
    <property type="entry name" value="Rib-P_diPkinase"/>
</dbReference>
<keyword evidence="4" id="KW-0545">Nucleotide biosynthesis</keyword>
<dbReference type="EC" id="2.7.6.1" evidence="1"/>
<dbReference type="GO" id="GO:0006015">
    <property type="term" value="P:5-phosphoribose 1-diphosphate biosynthetic process"/>
    <property type="evidence" value="ECO:0007669"/>
    <property type="project" value="TreeGrafter"/>
</dbReference>
<feature type="domain" description="Ribose-phosphate pyrophosphokinase N-terminal" evidence="11">
    <location>
        <begin position="4"/>
        <end position="132"/>
    </location>
</feature>
<dbReference type="eggNOG" id="COG0462">
    <property type="taxonomic scope" value="Bacteria"/>
</dbReference>
<evidence type="ECO:0000256" key="4">
    <source>
        <dbReference type="ARBA" id="ARBA00022727"/>
    </source>
</evidence>
<dbReference type="FunFam" id="3.40.50.2020:FF:000007">
    <property type="entry name" value="Ribose-phosphate pyrophosphokinase"/>
    <property type="match status" value="1"/>
</dbReference>
<organism evidence="12 13">
    <name type="scientific">Anaplasma marginale (strain Florida)</name>
    <dbReference type="NCBI Taxonomy" id="320483"/>
    <lineage>
        <taxon>Bacteria</taxon>
        <taxon>Pseudomonadati</taxon>
        <taxon>Pseudomonadota</taxon>
        <taxon>Alphaproteobacteria</taxon>
        <taxon>Rickettsiales</taxon>
        <taxon>Anaplasmataceae</taxon>
        <taxon>Anaplasma</taxon>
    </lineage>
</organism>
<dbReference type="PANTHER" id="PTHR10210:SF41">
    <property type="entry name" value="RIBOSE-PHOSPHATE PYROPHOSPHOKINASE 1, CHLOROPLASTIC"/>
    <property type="match status" value="1"/>
</dbReference>
<dbReference type="NCBIfam" id="TIGR01251">
    <property type="entry name" value="ribP_PPkin"/>
    <property type="match status" value="1"/>
</dbReference>
<evidence type="ECO:0000256" key="9">
    <source>
        <dbReference type="ARBA" id="ARBA00049535"/>
    </source>
</evidence>
<evidence type="ECO:0000313" key="13">
    <source>
        <dbReference type="Proteomes" id="UP000007307"/>
    </source>
</evidence>
<evidence type="ECO:0000256" key="10">
    <source>
        <dbReference type="SAM" id="SignalP"/>
    </source>
</evidence>
<gene>
    <name evidence="12" type="primary">prsA</name>
    <name evidence="12" type="ordered locus">AMF_784</name>
</gene>
<dbReference type="GO" id="GO:0016301">
    <property type="term" value="F:kinase activity"/>
    <property type="evidence" value="ECO:0007669"/>
    <property type="project" value="UniProtKB-KW"/>
</dbReference>
<dbReference type="InterPro" id="IPR000836">
    <property type="entry name" value="PRTase_dom"/>
</dbReference>
<proteinExistence type="predicted"/>
<keyword evidence="7" id="KW-0067">ATP-binding</keyword>
<dbReference type="GO" id="GO:0006164">
    <property type="term" value="P:purine nucleotide biosynthetic process"/>
    <property type="evidence" value="ECO:0007669"/>
    <property type="project" value="TreeGrafter"/>
</dbReference>
<evidence type="ECO:0000259" key="11">
    <source>
        <dbReference type="Pfam" id="PF13793"/>
    </source>
</evidence>
<evidence type="ECO:0000313" key="12">
    <source>
        <dbReference type="EMBL" id="ACM49616.1"/>
    </source>
</evidence>
<dbReference type="KEGG" id="amf:AMF_784"/>
<feature type="signal peptide" evidence="10">
    <location>
        <begin position="1"/>
        <end position="16"/>
    </location>
</feature>
<keyword evidence="6 12" id="KW-0418">Kinase</keyword>
<dbReference type="InterPro" id="IPR029099">
    <property type="entry name" value="Pribosyltran_N"/>
</dbReference>
<dbReference type="InterPro" id="IPR029057">
    <property type="entry name" value="PRTase-like"/>
</dbReference>
<dbReference type="CDD" id="cd06223">
    <property type="entry name" value="PRTases_typeI"/>
    <property type="match status" value="1"/>
</dbReference>
<accession>B9KGR2</accession>
<comment type="catalytic activity">
    <reaction evidence="9">
        <text>D-ribose 5-phosphate + ATP = 5-phospho-alpha-D-ribose 1-diphosphate + AMP + H(+)</text>
        <dbReference type="Rhea" id="RHEA:15609"/>
        <dbReference type="ChEBI" id="CHEBI:15378"/>
        <dbReference type="ChEBI" id="CHEBI:30616"/>
        <dbReference type="ChEBI" id="CHEBI:58017"/>
        <dbReference type="ChEBI" id="CHEBI:78346"/>
        <dbReference type="ChEBI" id="CHEBI:456215"/>
        <dbReference type="EC" id="2.7.6.1"/>
    </reaction>
</comment>
<dbReference type="GO" id="GO:0005737">
    <property type="term" value="C:cytoplasm"/>
    <property type="evidence" value="ECO:0007669"/>
    <property type="project" value="TreeGrafter"/>
</dbReference>
<evidence type="ECO:0000256" key="3">
    <source>
        <dbReference type="ARBA" id="ARBA00022723"/>
    </source>
</evidence>
<dbReference type="AlphaFoldDB" id="B9KGR2"/>
<evidence type="ECO:0000256" key="1">
    <source>
        <dbReference type="ARBA" id="ARBA00013247"/>
    </source>
</evidence>